<feature type="domain" description="Carbohydrate kinase FGGY C-terminal" evidence="5">
    <location>
        <begin position="275"/>
        <end position="471"/>
    </location>
</feature>
<dbReference type="CDD" id="cd07809">
    <property type="entry name" value="ASKHA_NBD_FGGY_BaXK-like"/>
    <property type="match status" value="1"/>
</dbReference>
<dbReference type="GO" id="GO:0016301">
    <property type="term" value="F:kinase activity"/>
    <property type="evidence" value="ECO:0007669"/>
    <property type="project" value="UniProtKB-KW"/>
</dbReference>
<evidence type="ECO:0000259" key="4">
    <source>
        <dbReference type="Pfam" id="PF00370"/>
    </source>
</evidence>
<gene>
    <name evidence="6" type="ORF">A6A20_10030</name>
</gene>
<evidence type="ECO:0000259" key="5">
    <source>
        <dbReference type="Pfam" id="PF02782"/>
    </source>
</evidence>
<dbReference type="InterPro" id="IPR043129">
    <property type="entry name" value="ATPase_NBD"/>
</dbReference>
<evidence type="ECO:0000256" key="3">
    <source>
        <dbReference type="ARBA" id="ARBA00022777"/>
    </source>
</evidence>
<dbReference type="PANTHER" id="PTHR43095">
    <property type="entry name" value="SUGAR KINASE"/>
    <property type="match status" value="1"/>
</dbReference>
<dbReference type="Pfam" id="PF00370">
    <property type="entry name" value="FGGY_N"/>
    <property type="match status" value="1"/>
</dbReference>
<dbReference type="RefSeq" id="WP_279573308.1">
    <property type="nucleotide sequence ID" value="NZ_LWID01000001.1"/>
</dbReference>
<dbReference type="Gene3D" id="3.30.420.40">
    <property type="match status" value="2"/>
</dbReference>
<dbReference type="InterPro" id="IPR018484">
    <property type="entry name" value="FGGY_N"/>
</dbReference>
<evidence type="ECO:0000256" key="1">
    <source>
        <dbReference type="ARBA" id="ARBA00009156"/>
    </source>
</evidence>
<dbReference type="Pfam" id="PF02782">
    <property type="entry name" value="FGGY_C"/>
    <property type="match status" value="1"/>
</dbReference>
<proteinExistence type="inferred from homology"/>
<evidence type="ECO:0000313" key="6">
    <source>
        <dbReference type="EMBL" id="MDG6895948.1"/>
    </source>
</evidence>
<comment type="similarity">
    <text evidence="1">Belongs to the FGGY kinase family.</text>
</comment>
<evidence type="ECO:0000313" key="7">
    <source>
        <dbReference type="Proteomes" id="UP001155500"/>
    </source>
</evidence>
<accession>A0A9X4SMC0</accession>
<keyword evidence="2" id="KW-0808">Transferase</keyword>
<protein>
    <submittedName>
        <fullName evidence="6">ATPase</fullName>
    </submittedName>
</protein>
<organism evidence="6 7">
    <name type="scientific">Volucribacter amazonae</name>
    <dbReference type="NCBI Taxonomy" id="256731"/>
    <lineage>
        <taxon>Bacteria</taxon>
        <taxon>Pseudomonadati</taxon>
        <taxon>Pseudomonadota</taxon>
        <taxon>Gammaproteobacteria</taxon>
        <taxon>Pasteurellales</taxon>
        <taxon>Pasteurellaceae</taxon>
        <taxon>Volucribacter</taxon>
    </lineage>
</organism>
<keyword evidence="3" id="KW-0418">Kinase</keyword>
<comment type="caution">
    <text evidence="6">The sequence shown here is derived from an EMBL/GenBank/DDBJ whole genome shotgun (WGS) entry which is preliminary data.</text>
</comment>
<dbReference type="SUPFAM" id="SSF53067">
    <property type="entry name" value="Actin-like ATPase domain"/>
    <property type="match status" value="2"/>
</dbReference>
<name>A0A9X4SMC0_9PAST</name>
<reference evidence="6" key="1">
    <citation type="submission" date="2016-03" db="EMBL/GenBank/DDBJ databases">
        <title>Co-evolution between Pasteurellaceae and their hosts.</title>
        <authorList>
            <person name="Hansen M.J."/>
            <person name="Bojesen A.M."/>
            <person name="Planet P."/>
        </authorList>
    </citation>
    <scope>NUCLEOTIDE SEQUENCE</scope>
    <source>
        <strain evidence="6">146/S8/89</strain>
    </source>
</reference>
<sequence length="533" mass="59495">MQKEKEIIDSGQAIIGIELGSTRIKSVMINSKGKILAIGIAEWENDFIDNIWTYSQQEIWKKLQESYLNLVKTVKDKYHTNIIKVKSIGISAMMHGYLPFDKQGNQLVPFRTWRNNITARAADKLTSLFQYPIPQRWSIAHLYNAILNNEPHIQKIDYITTLSGYVHWQLTGEKCLGIGDASGMFPIDTKYFSYNQKMIELFERKVTNLKLNWKLKDILPKVLVAGKPAGVLTKQGARLLDPTGYLEAGIPLCPPEGDAGTGMIATNCIKEKMGNISAGTSAFAMVVLNKPLSQVYSELDIVTTPAGKLVAMAHSNNCSSHINSWVSLFSECLQHFGITVYNEELYETLFLQALQGDNDCGNLLSYGFLSGEHNLGLSEGCRIFIHPTHGHFNLANFIRVQLYTAFAAMKLGMDILIEQEKVEINHILGHGGIFKTENVAQKILASALNIPLATTNTASNGGAWGIALLANFIDKLYQNESLEYYLDNYIFANTALNLIEPDEQIIKGYKAFMKRYKKAIPVVKTAIDVGVNR</sequence>
<dbReference type="InterPro" id="IPR050406">
    <property type="entry name" value="FGGY_Carb_Kinase"/>
</dbReference>
<feature type="domain" description="Carbohydrate kinase FGGY N-terminal" evidence="4">
    <location>
        <begin position="14"/>
        <end position="239"/>
    </location>
</feature>
<dbReference type="EMBL" id="LWID01000001">
    <property type="protein sequence ID" value="MDG6895948.1"/>
    <property type="molecule type" value="Genomic_DNA"/>
</dbReference>
<keyword evidence="7" id="KW-1185">Reference proteome</keyword>
<evidence type="ECO:0000256" key="2">
    <source>
        <dbReference type="ARBA" id="ARBA00022679"/>
    </source>
</evidence>
<dbReference type="PANTHER" id="PTHR43095:SF5">
    <property type="entry name" value="XYLULOSE KINASE"/>
    <property type="match status" value="1"/>
</dbReference>
<dbReference type="AlphaFoldDB" id="A0A9X4SMC0"/>
<dbReference type="Proteomes" id="UP001155500">
    <property type="component" value="Unassembled WGS sequence"/>
</dbReference>
<dbReference type="InterPro" id="IPR018485">
    <property type="entry name" value="FGGY_C"/>
</dbReference>
<dbReference type="GO" id="GO:0005975">
    <property type="term" value="P:carbohydrate metabolic process"/>
    <property type="evidence" value="ECO:0007669"/>
    <property type="project" value="InterPro"/>
</dbReference>